<proteinExistence type="predicted"/>
<reference evidence="1 2" key="1">
    <citation type="submission" date="2016-12" db="EMBL/GenBank/DDBJ databases">
        <title>Marinobacter lutaoensis whole genome sequencing.</title>
        <authorList>
            <person name="Verma A."/>
            <person name="Krishnamurthi S."/>
        </authorList>
    </citation>
    <scope>NUCLEOTIDE SEQUENCE [LARGE SCALE GENOMIC DNA]</scope>
    <source>
        <strain evidence="1 2">T5054</strain>
    </source>
</reference>
<name>A0A1V2DQL0_9GAMM</name>
<evidence type="ECO:0000313" key="1">
    <source>
        <dbReference type="EMBL" id="ONF42955.1"/>
    </source>
</evidence>
<organism evidence="1 2">
    <name type="scientific">Marinobacter lutaoensis</name>
    <dbReference type="NCBI Taxonomy" id="135739"/>
    <lineage>
        <taxon>Bacteria</taxon>
        <taxon>Pseudomonadati</taxon>
        <taxon>Pseudomonadota</taxon>
        <taxon>Gammaproteobacteria</taxon>
        <taxon>Pseudomonadales</taxon>
        <taxon>Marinobacteraceae</taxon>
        <taxon>Marinobacter</taxon>
    </lineage>
</organism>
<dbReference type="OrthoDB" id="258935at2"/>
<dbReference type="AlphaFoldDB" id="A0A1V2DQL0"/>
<dbReference type="STRING" id="135739.BTO32_09640"/>
<accession>A0A1V2DQL0</accession>
<comment type="caution">
    <text evidence="1">The sequence shown here is derived from an EMBL/GenBank/DDBJ whole genome shotgun (WGS) entry which is preliminary data.</text>
</comment>
<dbReference type="RefSeq" id="WP_076724433.1">
    <property type="nucleotide sequence ID" value="NZ_JABWTC010000017.1"/>
</dbReference>
<dbReference type="EMBL" id="MSCW01000007">
    <property type="protein sequence ID" value="ONF42955.1"/>
    <property type="molecule type" value="Genomic_DNA"/>
</dbReference>
<protein>
    <submittedName>
        <fullName evidence="1">Uncharacterized protein</fullName>
    </submittedName>
</protein>
<gene>
    <name evidence="1" type="ORF">BTO32_09640</name>
</gene>
<keyword evidence="2" id="KW-1185">Reference proteome</keyword>
<dbReference type="Proteomes" id="UP000189339">
    <property type="component" value="Unassembled WGS sequence"/>
</dbReference>
<sequence length="404" mass="43597">MTTDTDAEHPAMPGGLVPLEQWQLPETSVHRTVRSALRDILAQLRAGVTPEDTTFRSLDALPALSARTLAEVAPAPDPATTADAVGRQLARLTRGGGRPRRVPVLVAPPFSGVREALACLDRRLLTPPDEVSMTPAAAACWWDRQALTDGDWVLPELADFWLRHPSGLALVREFLSRVALDQAGDGLVGCSSWCWTFWTHYLPELHLAPVTPAPLTGERLTRWLAFLAGGASGRTVTARMSHDGLYVLPAPDDGQERKYSGFARDLAALSRGNPGVALALWRQRLRSHPEDEAAARPLRDESGGGRLYWVAPLEPMKLPAVPTAAGPGAGHILHALLLHDGLPLDRLAQVTGLAEPEARVALSLLLRAELVAPAGAGEDYRVQPLGYPAVRKYLHARGYPVDGF</sequence>
<evidence type="ECO:0000313" key="2">
    <source>
        <dbReference type="Proteomes" id="UP000189339"/>
    </source>
</evidence>